<comment type="caution">
    <text evidence="2">The sequence shown here is derived from an EMBL/GenBank/DDBJ whole genome shotgun (WGS) entry which is preliminary data.</text>
</comment>
<accession>A0A1F4WG96</accession>
<dbReference type="AlphaFoldDB" id="A0A1F4WG96"/>
<reference evidence="2 3" key="1">
    <citation type="journal article" date="2016" name="Nat. Commun.">
        <title>Thousands of microbial genomes shed light on interconnected biogeochemical processes in an aquifer system.</title>
        <authorList>
            <person name="Anantharaman K."/>
            <person name="Brown C.T."/>
            <person name="Hug L.A."/>
            <person name="Sharon I."/>
            <person name="Castelle C.J."/>
            <person name="Probst A.J."/>
            <person name="Thomas B.C."/>
            <person name="Singh A."/>
            <person name="Wilkins M.J."/>
            <person name="Karaoz U."/>
            <person name="Brodie E.L."/>
            <person name="Williams K.H."/>
            <person name="Hubbard S.S."/>
            <person name="Banfield J.F."/>
        </authorList>
    </citation>
    <scope>NUCLEOTIDE SEQUENCE [LARGE SCALE GENOMIC DNA]</scope>
</reference>
<evidence type="ECO:0000256" key="1">
    <source>
        <dbReference type="SAM" id="Phobius"/>
    </source>
</evidence>
<dbReference type="Proteomes" id="UP000179113">
    <property type="component" value="Unassembled WGS sequence"/>
</dbReference>
<gene>
    <name evidence="2" type="ORF">A2415_00025</name>
</gene>
<dbReference type="EMBL" id="MEWA01000043">
    <property type="protein sequence ID" value="OGC68475.1"/>
    <property type="molecule type" value="Genomic_DNA"/>
</dbReference>
<keyword evidence="1" id="KW-0812">Transmembrane</keyword>
<evidence type="ECO:0000313" key="3">
    <source>
        <dbReference type="Proteomes" id="UP000179113"/>
    </source>
</evidence>
<keyword evidence="1" id="KW-1133">Transmembrane helix</keyword>
<keyword evidence="1" id="KW-0472">Membrane</keyword>
<feature type="transmembrane region" description="Helical" evidence="1">
    <location>
        <begin position="75"/>
        <end position="93"/>
    </location>
</feature>
<protein>
    <submittedName>
        <fullName evidence="2">Uncharacterized protein</fullName>
    </submittedName>
</protein>
<feature type="transmembrane region" description="Helical" evidence="1">
    <location>
        <begin position="51"/>
        <end position="69"/>
    </location>
</feature>
<feature type="transmembrane region" description="Helical" evidence="1">
    <location>
        <begin position="24"/>
        <end position="44"/>
    </location>
</feature>
<proteinExistence type="predicted"/>
<sequence length="100" mass="11093">MYPNGASYKDRPAEEFVWWRFLKVIYIISVVFFVGVTIIASVAVALTGEDFLSGTVVVLLLGIGPWLTVELSRTALMYIIGVHGGHGFLYLMLQKLGLKD</sequence>
<evidence type="ECO:0000313" key="2">
    <source>
        <dbReference type="EMBL" id="OGC68475.1"/>
    </source>
</evidence>
<organism evidence="2 3">
    <name type="scientific">candidate division WWE3 bacterium RIFOXYC1_FULL_39_7</name>
    <dbReference type="NCBI Taxonomy" id="1802643"/>
    <lineage>
        <taxon>Bacteria</taxon>
        <taxon>Katanobacteria</taxon>
    </lineage>
</organism>
<name>A0A1F4WG96_UNCKA</name>